<name>A0A9P6Y2D5_9FUNG</name>
<feature type="compositionally biased region" description="Gly residues" evidence="1">
    <location>
        <begin position="164"/>
        <end position="178"/>
    </location>
</feature>
<dbReference type="InterPro" id="IPR038019">
    <property type="entry name" value="PRib_AMP_CycHydrolase_sf"/>
</dbReference>
<dbReference type="EMBL" id="JAANIU010007630">
    <property type="protein sequence ID" value="KAG1537155.1"/>
    <property type="molecule type" value="Genomic_DNA"/>
</dbReference>
<dbReference type="InterPro" id="IPR013785">
    <property type="entry name" value="Aldolase_TIM"/>
</dbReference>
<dbReference type="Gene3D" id="3.20.20.70">
    <property type="entry name" value="Aldolase class I"/>
    <property type="match status" value="1"/>
</dbReference>
<organism evidence="2 3">
    <name type="scientific">Rhizopus delemar</name>
    <dbReference type="NCBI Taxonomy" id="936053"/>
    <lineage>
        <taxon>Eukaryota</taxon>
        <taxon>Fungi</taxon>
        <taxon>Fungi incertae sedis</taxon>
        <taxon>Mucoromycota</taxon>
        <taxon>Mucoromycotina</taxon>
        <taxon>Mucoromycetes</taxon>
        <taxon>Mucorales</taxon>
        <taxon>Mucorineae</taxon>
        <taxon>Rhizopodaceae</taxon>
        <taxon>Rhizopus</taxon>
    </lineage>
</organism>
<accession>A0A9P6Y2D5</accession>
<dbReference type="AlphaFoldDB" id="A0A9P6Y2D5"/>
<proteinExistence type="predicted"/>
<feature type="region of interest" description="Disordered" evidence="1">
    <location>
        <begin position="102"/>
        <end position="178"/>
    </location>
</feature>
<reference evidence="2 3" key="1">
    <citation type="journal article" date="2020" name="Microb. Genom.">
        <title>Genetic diversity of clinical and environmental Mucorales isolates obtained from an investigation of mucormycosis cases among solid organ transplant recipients.</title>
        <authorList>
            <person name="Nguyen M.H."/>
            <person name="Kaul D."/>
            <person name="Muto C."/>
            <person name="Cheng S.J."/>
            <person name="Richter R.A."/>
            <person name="Bruno V.M."/>
            <person name="Liu G."/>
            <person name="Beyhan S."/>
            <person name="Sundermann A.J."/>
            <person name="Mounaud S."/>
            <person name="Pasculle A.W."/>
            <person name="Nierman W.C."/>
            <person name="Driscoll E."/>
            <person name="Cumbie R."/>
            <person name="Clancy C.J."/>
            <person name="Dupont C.L."/>
        </authorList>
    </citation>
    <scope>NUCLEOTIDE SEQUENCE [LARGE SCALE GENOMIC DNA]</scope>
    <source>
        <strain evidence="2 3">GL24</strain>
    </source>
</reference>
<comment type="caution">
    <text evidence="2">The sequence shown here is derived from an EMBL/GenBank/DDBJ whole genome shotgun (WGS) entry which is preliminary data.</text>
</comment>
<protein>
    <submittedName>
        <fullName evidence="2">Uncharacterized protein</fullName>
    </submittedName>
</protein>
<keyword evidence="3" id="KW-1185">Reference proteome</keyword>
<gene>
    <name evidence="2" type="ORF">G6F50_014914</name>
</gene>
<dbReference type="SUPFAM" id="SSF141734">
    <property type="entry name" value="HisI-like"/>
    <property type="match status" value="1"/>
</dbReference>
<evidence type="ECO:0000313" key="3">
    <source>
        <dbReference type="Proteomes" id="UP000740926"/>
    </source>
</evidence>
<dbReference type="Proteomes" id="UP000740926">
    <property type="component" value="Unassembled WGS sequence"/>
</dbReference>
<evidence type="ECO:0000313" key="2">
    <source>
        <dbReference type="EMBL" id="KAG1537155.1"/>
    </source>
</evidence>
<evidence type="ECO:0000256" key="1">
    <source>
        <dbReference type="SAM" id="MobiDB-lite"/>
    </source>
</evidence>
<sequence length="178" mass="18444">MEHFAEAFDQADVDGALAASVFHSGAIAIPELKRYLRGPQIEALDWGKGDGLLPAVVQDADTLQVLMLGYPQQAALVDQGRAVRQRAGGAVDPCRLRRRYAAGDGTPGGTDLPHRCRKLFRPGAEGLPGRAGPAGGDARGAAPAGQLHDQPVRGRHPPYRTEGGRGGRGNRAGGGGAG</sequence>
<feature type="compositionally biased region" description="Low complexity" evidence="1">
    <location>
        <begin position="121"/>
        <end position="131"/>
    </location>
</feature>